<proteinExistence type="predicted"/>
<protein>
    <submittedName>
        <fullName evidence="1">Uncharacterized protein</fullName>
    </submittedName>
</protein>
<accession>A0A3N7FHD3</accession>
<evidence type="ECO:0000313" key="1">
    <source>
        <dbReference type="EMBL" id="RQO95323.1"/>
    </source>
</evidence>
<gene>
    <name evidence="1" type="ORF">POPTR_T177700</name>
</gene>
<organism evidence="1">
    <name type="scientific">Populus trichocarpa</name>
    <name type="common">Western balsam poplar</name>
    <name type="synonym">Populus balsamifera subsp. trichocarpa</name>
    <dbReference type="NCBI Taxonomy" id="3694"/>
    <lineage>
        <taxon>Eukaryota</taxon>
        <taxon>Viridiplantae</taxon>
        <taxon>Streptophyta</taxon>
        <taxon>Embryophyta</taxon>
        <taxon>Tracheophyta</taxon>
        <taxon>Spermatophyta</taxon>
        <taxon>Magnoliopsida</taxon>
        <taxon>eudicotyledons</taxon>
        <taxon>Gunneridae</taxon>
        <taxon>Pentapetalae</taxon>
        <taxon>rosids</taxon>
        <taxon>fabids</taxon>
        <taxon>Malpighiales</taxon>
        <taxon>Salicaceae</taxon>
        <taxon>Saliceae</taxon>
        <taxon>Populus</taxon>
    </lineage>
</organism>
<reference evidence="1" key="2">
    <citation type="submission" date="2017-07" db="EMBL/GenBank/DDBJ databases">
        <title>WGS assembly of Populus trichocarpa.</title>
        <authorList>
            <person name="Tuskan G."/>
            <person name="Difazio S."/>
            <person name="Jansson S."/>
            <person name="Bohlmann J."/>
            <person name="Grigoriev I."/>
            <person name="Hellsten U."/>
            <person name="Putnam N."/>
            <person name="Ralph S."/>
            <person name="Rombauts S."/>
            <person name="Salamov A."/>
            <person name="Schein J."/>
            <person name="Sterck L."/>
            <person name="Aerts A."/>
            <person name="Bhalerao R."/>
            <person name="Bhalerao R."/>
            <person name="Blaudez D."/>
            <person name="Boerjan W."/>
            <person name="Brun A."/>
            <person name="Brunner A."/>
            <person name="Busov V."/>
            <person name="Campbell M."/>
            <person name="Carlson J."/>
            <person name="Chalot M."/>
            <person name="Chapman J."/>
            <person name="Chen G."/>
            <person name="Cooper D."/>
            <person name="Coutinho P."/>
            <person name="Couturier J."/>
            <person name="Covert S."/>
            <person name="Cronk Q."/>
            <person name="Cunningham R."/>
            <person name="Davis J."/>
            <person name="Degroeve S."/>
            <person name="Dejardin A."/>
            <person name="Depamphilis C."/>
            <person name="Detter J."/>
            <person name="Dirks B."/>
            <person name="Dubchak I."/>
            <person name="Duplessis S."/>
            <person name="Ehlting J."/>
            <person name="Ellis B."/>
            <person name="Gendler K."/>
            <person name="Goodstein D."/>
            <person name="Gribskov M."/>
            <person name="Grimwood J."/>
            <person name="Groover A."/>
            <person name="Gunter L."/>
            <person name="Hamberger B."/>
            <person name="Heinze B."/>
            <person name="Helariutta Y."/>
            <person name="Henrissat B."/>
            <person name="Holligan D."/>
            <person name="Holt R."/>
            <person name="Huang W."/>
            <person name="Islam-Faridi N."/>
            <person name="Jones S."/>
            <person name="Jones-Rhoades M."/>
            <person name="Jorgensen R."/>
            <person name="Joshi C."/>
            <person name="Kangasjarvi J."/>
            <person name="Karlsson J."/>
            <person name="Kelleher C."/>
            <person name="Kirkpatrick R."/>
            <person name="Kirst M."/>
            <person name="Kohler A."/>
            <person name="Kalluri U."/>
            <person name="Larimer F."/>
            <person name="Leebens-Mack J."/>
            <person name="Leple J."/>
            <person name="Locascio P."/>
            <person name="Lou Y."/>
            <person name="Lucas S."/>
            <person name="Martin F."/>
            <person name="Montanini B."/>
            <person name="Napoli C."/>
            <person name="Nelson D."/>
            <person name="Nelson C."/>
            <person name="Nieminen K."/>
            <person name="Nilsson O."/>
            <person name="Pereda V."/>
            <person name="Peter G."/>
            <person name="Philippe R."/>
            <person name="Pilate G."/>
            <person name="Poliakov A."/>
            <person name="Razumovskaya J."/>
            <person name="Richardson P."/>
            <person name="Rinaldi C."/>
            <person name="Ritland K."/>
            <person name="Rouze P."/>
            <person name="Ryaboy D."/>
            <person name="Schmutz J."/>
            <person name="Schrader J."/>
            <person name="Segerman B."/>
            <person name="Shin H."/>
            <person name="Siddiqui A."/>
            <person name="Sterky F."/>
            <person name="Terry A."/>
            <person name="Tsai C."/>
            <person name="Uberbacher E."/>
            <person name="Unneberg P."/>
            <person name="Vahala J."/>
            <person name="Wall K."/>
            <person name="Wessler S."/>
            <person name="Yang G."/>
            <person name="Yin T."/>
            <person name="Douglas C."/>
            <person name="Marra M."/>
            <person name="Sandberg G."/>
            <person name="Van De Peer Y."/>
            <person name="Rokhsar D."/>
        </authorList>
    </citation>
    <scope>NUCLEOTIDE SEQUENCE</scope>
    <source>
        <strain evidence="1">Nisqually-1</strain>
    </source>
</reference>
<reference evidence="1" key="1">
    <citation type="journal article" date="2006" name="Science">
        <title>The genome of black cottonwood, Populus trichocarpa (Torr. &amp; Gray).</title>
        <authorList>
            <person name="Tuskan G.A."/>
            <person name="Difazio S."/>
            <person name="Jansson S."/>
            <person name="Bohlmann J."/>
            <person name="Grigoriev I."/>
            <person name="Hellsten U."/>
            <person name="Putnam N."/>
            <person name="Ralph S."/>
            <person name="Rombauts S."/>
            <person name="Salamov A."/>
            <person name="Schein J."/>
            <person name="Sterck L."/>
            <person name="Aerts A."/>
            <person name="Bhalerao R.R."/>
            <person name="Bhalerao R.P."/>
            <person name="Blaudez D."/>
            <person name="Boerjan W."/>
            <person name="Brun A."/>
            <person name="Brunner A."/>
            <person name="Busov V."/>
            <person name="Campbell M."/>
            <person name="Carlson J."/>
            <person name="Chalot M."/>
            <person name="Chapman J."/>
            <person name="Chen G.L."/>
            <person name="Cooper D."/>
            <person name="Coutinho P.M."/>
            <person name="Couturier J."/>
            <person name="Covert S."/>
            <person name="Cronk Q."/>
            <person name="Cunningham R."/>
            <person name="Davis J."/>
            <person name="Degroeve S."/>
            <person name="Dejardin A."/>
            <person name="Depamphilis C."/>
            <person name="Detter J."/>
            <person name="Dirks B."/>
            <person name="Dubchak I."/>
            <person name="Duplessis S."/>
            <person name="Ehlting J."/>
            <person name="Ellis B."/>
            <person name="Gendler K."/>
            <person name="Goodstein D."/>
            <person name="Gribskov M."/>
            <person name="Grimwood J."/>
            <person name="Groover A."/>
            <person name="Gunter L."/>
            <person name="Hamberger B."/>
            <person name="Heinze B."/>
            <person name="Helariutta Y."/>
            <person name="Henrissat B."/>
            <person name="Holligan D."/>
            <person name="Holt R."/>
            <person name="Huang W."/>
            <person name="Islam-Faridi N."/>
            <person name="Jones S."/>
            <person name="Jones-Rhoades M."/>
            <person name="Jorgensen R."/>
            <person name="Joshi C."/>
            <person name="Kangasjarvi J."/>
            <person name="Karlsson J."/>
            <person name="Kelleher C."/>
            <person name="Kirkpatrick R."/>
            <person name="Kirst M."/>
            <person name="Kohler A."/>
            <person name="Kalluri U."/>
            <person name="Larimer F."/>
            <person name="Leebens-Mack J."/>
            <person name="Leple J.C."/>
            <person name="Locascio P."/>
            <person name="Lou Y."/>
            <person name="Lucas S."/>
            <person name="Martin F."/>
            <person name="Montanini B."/>
            <person name="Napoli C."/>
            <person name="Nelson D.R."/>
            <person name="Nelson C."/>
            <person name="Nieminen K."/>
            <person name="Nilsson O."/>
            <person name="Pereda V."/>
            <person name="Peter G."/>
            <person name="Philippe R."/>
            <person name="Pilate G."/>
            <person name="Poliakov A."/>
            <person name="Razumovskaya J."/>
            <person name="Richardson P."/>
            <person name="Rinaldi C."/>
            <person name="Ritland K."/>
            <person name="Rouze P."/>
            <person name="Ryaboy D."/>
            <person name="Schmutz J."/>
            <person name="Schrader J."/>
            <person name="Segerman B."/>
            <person name="Shin H."/>
            <person name="Siddiqui A."/>
            <person name="Sterky F."/>
            <person name="Terry A."/>
            <person name="Tsai C.J."/>
            <person name="Uberbacher E."/>
            <person name="Unneberg P."/>
            <person name="Vahala J."/>
            <person name="Wall K."/>
            <person name="Wessler S."/>
            <person name="Yang G."/>
            <person name="Yin T."/>
            <person name="Douglas C."/>
            <person name="Marra M."/>
            <person name="Sandberg G."/>
            <person name="Van de Peer Y."/>
            <person name="Rokhsar D."/>
        </authorList>
    </citation>
    <scope>NUCLEOTIDE SEQUENCE [LARGE SCALE GENOMIC DNA]</scope>
    <source>
        <strain evidence="1">Nisqually-1</strain>
    </source>
</reference>
<dbReference type="InParanoid" id="A0A3N7FHD3"/>
<sequence length="119" mass="13000">MHGVVFTDKNFQPHTGGQIKRHMPLQQPTSPIKHGDVPGGRHLSADLGIITFERGMFLVLLVVISSTPSEVSGISLIEKAQGEIVAMKSKDTIRNKLTFLLSISLTLADKHQAFNSLVK</sequence>
<dbReference type="AlphaFoldDB" id="A0A3N7FHD3"/>
<name>A0A3N7FHD3_POPTR</name>
<dbReference type="EMBL" id="KZ623950">
    <property type="protein sequence ID" value="RQO95323.1"/>
    <property type="molecule type" value="Genomic_DNA"/>
</dbReference>